<accession>T1KMR0</accession>
<dbReference type="EnsemblMetazoa" id="tetur15g02540.1">
    <property type="protein sequence ID" value="tetur15g02540.1"/>
    <property type="gene ID" value="tetur15g02540"/>
</dbReference>
<protein>
    <submittedName>
        <fullName evidence="1">Uncharacterized protein</fullName>
    </submittedName>
</protein>
<organism evidence="1 2">
    <name type="scientific">Tetranychus urticae</name>
    <name type="common">Two-spotted spider mite</name>
    <dbReference type="NCBI Taxonomy" id="32264"/>
    <lineage>
        <taxon>Eukaryota</taxon>
        <taxon>Metazoa</taxon>
        <taxon>Ecdysozoa</taxon>
        <taxon>Arthropoda</taxon>
        <taxon>Chelicerata</taxon>
        <taxon>Arachnida</taxon>
        <taxon>Acari</taxon>
        <taxon>Acariformes</taxon>
        <taxon>Trombidiformes</taxon>
        <taxon>Prostigmata</taxon>
        <taxon>Eleutherengona</taxon>
        <taxon>Raphignathae</taxon>
        <taxon>Tetranychoidea</taxon>
        <taxon>Tetranychidae</taxon>
        <taxon>Tetranychus</taxon>
    </lineage>
</organism>
<dbReference type="AlphaFoldDB" id="T1KMR0"/>
<dbReference type="HOGENOM" id="CLU_3360319_0_0_1"/>
<dbReference type="Proteomes" id="UP000015104">
    <property type="component" value="Unassembled WGS sequence"/>
</dbReference>
<name>T1KMR0_TETUR</name>
<evidence type="ECO:0000313" key="2">
    <source>
        <dbReference type="Proteomes" id="UP000015104"/>
    </source>
</evidence>
<keyword evidence="2" id="KW-1185">Reference proteome</keyword>
<evidence type="ECO:0000313" key="1">
    <source>
        <dbReference type="EnsemblMetazoa" id="tetur15g02540.1"/>
    </source>
</evidence>
<dbReference type="EMBL" id="CAEY01000249">
    <property type="status" value="NOT_ANNOTATED_CDS"/>
    <property type="molecule type" value="Genomic_DNA"/>
</dbReference>
<reference evidence="2" key="1">
    <citation type="submission" date="2011-08" db="EMBL/GenBank/DDBJ databases">
        <authorList>
            <person name="Rombauts S."/>
        </authorList>
    </citation>
    <scope>NUCLEOTIDE SEQUENCE</scope>
    <source>
        <strain evidence="2">London</strain>
    </source>
</reference>
<proteinExistence type="predicted"/>
<reference evidence="1" key="2">
    <citation type="submission" date="2015-06" db="UniProtKB">
        <authorList>
            <consortium name="EnsemblMetazoa"/>
        </authorList>
    </citation>
    <scope>IDENTIFICATION</scope>
</reference>
<sequence>MLKKCFLTVGPNRVNLRLNWRLSESKGEKCETKRFL</sequence>